<dbReference type="PROSITE" id="PS50102">
    <property type="entry name" value="RRM"/>
    <property type="match status" value="1"/>
</dbReference>
<sequence length="313" mass="35192">MCIRKSACLALLHLRRLHVSPLLLRLRISSMYRFNASRAISSAGLQPVTVGRDESKLFVGRFPEDTSEEVLKNFYSAFGPIKEVRMVRNSSNLHAFVIFDGAEGLSKAMESVPHKIGDAELFVRDMNSFEQPTTSSDQYKQRSSNGDFQLGFGGEQRFPNRDLQTAELSGTSSLQKPVVHSTQAPLRAHQPVVDRSSRGDFQPVFGRRRFPLVRDHINILDSKFSASSVPYRFTPNYLNQTVKFLAPVREHQQTVNHQTMGEHSGRSYKNLEQKSSSKGKQKKQRSKPLLWFGSFVSAAGVILYCLLVRGAGD</sequence>
<dbReference type="InterPro" id="IPR035979">
    <property type="entry name" value="RBD_domain_sf"/>
</dbReference>
<evidence type="ECO:0000256" key="2">
    <source>
        <dbReference type="PROSITE-ProRule" id="PRU00176"/>
    </source>
</evidence>
<dbReference type="WBParaSite" id="jg5330.2">
    <property type="protein sequence ID" value="jg5330.2"/>
    <property type="gene ID" value="jg5330"/>
</dbReference>
<dbReference type="SMART" id="SM00360">
    <property type="entry name" value="RRM"/>
    <property type="match status" value="1"/>
</dbReference>
<dbReference type="AlphaFoldDB" id="A0A915EFH7"/>
<reference evidence="7" key="1">
    <citation type="submission" date="2022-11" db="UniProtKB">
        <authorList>
            <consortium name="WormBaseParasite"/>
        </authorList>
    </citation>
    <scope>IDENTIFICATION</scope>
</reference>
<evidence type="ECO:0000256" key="3">
    <source>
        <dbReference type="SAM" id="MobiDB-lite"/>
    </source>
</evidence>
<feature type="compositionally biased region" description="Basic and acidic residues" evidence="3">
    <location>
        <begin position="263"/>
        <end position="272"/>
    </location>
</feature>
<organism evidence="6 7">
    <name type="scientific">Ditylenchus dipsaci</name>
    <dbReference type="NCBI Taxonomy" id="166011"/>
    <lineage>
        <taxon>Eukaryota</taxon>
        <taxon>Metazoa</taxon>
        <taxon>Ecdysozoa</taxon>
        <taxon>Nematoda</taxon>
        <taxon>Chromadorea</taxon>
        <taxon>Rhabditida</taxon>
        <taxon>Tylenchina</taxon>
        <taxon>Tylenchomorpha</taxon>
        <taxon>Sphaerularioidea</taxon>
        <taxon>Anguinidae</taxon>
        <taxon>Anguininae</taxon>
        <taxon>Ditylenchus</taxon>
    </lineage>
</organism>
<evidence type="ECO:0000259" key="5">
    <source>
        <dbReference type="PROSITE" id="PS50102"/>
    </source>
</evidence>
<dbReference type="GO" id="GO:0003723">
    <property type="term" value="F:RNA binding"/>
    <property type="evidence" value="ECO:0007669"/>
    <property type="project" value="UniProtKB-UniRule"/>
</dbReference>
<dbReference type="InterPro" id="IPR000504">
    <property type="entry name" value="RRM_dom"/>
</dbReference>
<feature type="region of interest" description="Disordered" evidence="3">
    <location>
        <begin position="131"/>
        <end position="154"/>
    </location>
</feature>
<dbReference type="Gene3D" id="3.30.70.330">
    <property type="match status" value="1"/>
</dbReference>
<dbReference type="InterPro" id="IPR012677">
    <property type="entry name" value="Nucleotide-bd_a/b_plait_sf"/>
</dbReference>
<dbReference type="Proteomes" id="UP000887574">
    <property type="component" value="Unplaced"/>
</dbReference>
<dbReference type="Pfam" id="PF00076">
    <property type="entry name" value="RRM_1"/>
    <property type="match status" value="1"/>
</dbReference>
<feature type="region of interest" description="Disordered" evidence="3">
    <location>
        <begin position="255"/>
        <end position="283"/>
    </location>
</feature>
<evidence type="ECO:0000256" key="1">
    <source>
        <dbReference type="ARBA" id="ARBA00022884"/>
    </source>
</evidence>
<evidence type="ECO:0000313" key="6">
    <source>
        <dbReference type="Proteomes" id="UP000887574"/>
    </source>
</evidence>
<keyword evidence="1 2" id="KW-0694">RNA-binding</keyword>
<dbReference type="InterPro" id="IPR052462">
    <property type="entry name" value="SLIRP/GR-RBP-like"/>
</dbReference>
<proteinExistence type="predicted"/>
<keyword evidence="4" id="KW-0472">Membrane</keyword>
<keyword evidence="4" id="KW-0812">Transmembrane</keyword>
<evidence type="ECO:0000256" key="4">
    <source>
        <dbReference type="SAM" id="Phobius"/>
    </source>
</evidence>
<keyword evidence="4" id="KW-1133">Transmembrane helix</keyword>
<dbReference type="SUPFAM" id="SSF54928">
    <property type="entry name" value="RNA-binding domain, RBD"/>
    <property type="match status" value="1"/>
</dbReference>
<protein>
    <submittedName>
        <fullName evidence="7">RRM domain-containing protein</fullName>
    </submittedName>
</protein>
<name>A0A915EFH7_9BILA</name>
<evidence type="ECO:0000313" key="7">
    <source>
        <dbReference type="WBParaSite" id="jg5330.2"/>
    </source>
</evidence>
<feature type="compositionally biased region" description="Polar residues" evidence="3">
    <location>
        <begin position="131"/>
        <end position="147"/>
    </location>
</feature>
<keyword evidence="6" id="KW-1185">Reference proteome</keyword>
<feature type="domain" description="RRM" evidence="5">
    <location>
        <begin position="55"/>
        <end position="128"/>
    </location>
</feature>
<dbReference type="PANTHER" id="PTHR48027">
    <property type="entry name" value="HETEROGENEOUS NUCLEAR RIBONUCLEOPROTEIN 87F-RELATED"/>
    <property type="match status" value="1"/>
</dbReference>
<feature type="transmembrane region" description="Helical" evidence="4">
    <location>
        <begin position="289"/>
        <end position="308"/>
    </location>
</feature>
<accession>A0A915EFH7</accession>